<name>A0A2P2P057_RHIMU</name>
<protein>
    <submittedName>
        <fullName evidence="1">Uncharacterized protein</fullName>
    </submittedName>
</protein>
<accession>A0A2P2P057</accession>
<evidence type="ECO:0000313" key="1">
    <source>
        <dbReference type="EMBL" id="MBX48072.1"/>
    </source>
</evidence>
<organism evidence="1">
    <name type="scientific">Rhizophora mucronata</name>
    <name type="common">Asiatic mangrove</name>
    <dbReference type="NCBI Taxonomy" id="61149"/>
    <lineage>
        <taxon>Eukaryota</taxon>
        <taxon>Viridiplantae</taxon>
        <taxon>Streptophyta</taxon>
        <taxon>Embryophyta</taxon>
        <taxon>Tracheophyta</taxon>
        <taxon>Spermatophyta</taxon>
        <taxon>Magnoliopsida</taxon>
        <taxon>eudicotyledons</taxon>
        <taxon>Gunneridae</taxon>
        <taxon>Pentapetalae</taxon>
        <taxon>rosids</taxon>
        <taxon>fabids</taxon>
        <taxon>Malpighiales</taxon>
        <taxon>Rhizophoraceae</taxon>
        <taxon>Rhizophora</taxon>
    </lineage>
</organism>
<dbReference type="AlphaFoldDB" id="A0A2P2P057"/>
<dbReference type="EMBL" id="GGEC01067588">
    <property type="protein sequence ID" value="MBX48072.1"/>
    <property type="molecule type" value="Transcribed_RNA"/>
</dbReference>
<sequence length="52" mass="6353">MWLMHQPQKQNMRLFLQSTIILLLRPQPRNPNTKRSCLQLQHLNLQRMTSLR</sequence>
<proteinExistence type="predicted"/>
<reference evidence="1" key="1">
    <citation type="submission" date="2018-02" db="EMBL/GenBank/DDBJ databases">
        <title>Rhizophora mucronata_Transcriptome.</title>
        <authorList>
            <person name="Meera S.P."/>
            <person name="Sreeshan A."/>
            <person name="Augustine A."/>
        </authorList>
    </citation>
    <scope>NUCLEOTIDE SEQUENCE</scope>
    <source>
        <tissue evidence="1">Leaf</tissue>
    </source>
</reference>